<name>A0A4S2KUP5_9HYME</name>
<keyword evidence="2" id="KW-0689">Ribosomal protein</keyword>
<sequence>MISALALHRVATTFVANKISKSYFRTISKSSSDNSVGINVVVEDDMPIKIENPYVKEKRECILCRLGIEPDYKNVRLLSQFQSRYTGRIYGRHITGLCKHKQMRLEQEIAKAQSAGLMGYWTKEQEYVKDPKLFDPNHPFRPHKY</sequence>
<keyword evidence="3" id="KW-0687">Ribonucleoprotein</keyword>
<dbReference type="Proteomes" id="UP000310200">
    <property type="component" value="Unassembled WGS sequence"/>
</dbReference>
<comment type="similarity">
    <text evidence="1">Belongs to the bacterial ribosomal protein bS18 family.</text>
</comment>
<organism evidence="4 5">
    <name type="scientific">Temnothorax longispinosus</name>
    <dbReference type="NCBI Taxonomy" id="300112"/>
    <lineage>
        <taxon>Eukaryota</taxon>
        <taxon>Metazoa</taxon>
        <taxon>Ecdysozoa</taxon>
        <taxon>Arthropoda</taxon>
        <taxon>Hexapoda</taxon>
        <taxon>Insecta</taxon>
        <taxon>Pterygota</taxon>
        <taxon>Neoptera</taxon>
        <taxon>Endopterygota</taxon>
        <taxon>Hymenoptera</taxon>
        <taxon>Apocrita</taxon>
        <taxon>Aculeata</taxon>
        <taxon>Formicoidea</taxon>
        <taxon>Formicidae</taxon>
        <taxon>Myrmicinae</taxon>
        <taxon>Temnothorax</taxon>
    </lineage>
</organism>
<dbReference type="Gene3D" id="4.10.640.10">
    <property type="entry name" value="Ribosomal protein S18"/>
    <property type="match status" value="1"/>
</dbReference>
<dbReference type="EMBL" id="QBLH01000962">
    <property type="protein sequence ID" value="TGZ53735.1"/>
    <property type="molecule type" value="Genomic_DNA"/>
</dbReference>
<evidence type="ECO:0008006" key="6">
    <source>
        <dbReference type="Google" id="ProtNLM"/>
    </source>
</evidence>
<keyword evidence="5" id="KW-1185">Reference proteome</keyword>
<dbReference type="SUPFAM" id="SSF46911">
    <property type="entry name" value="Ribosomal protein S18"/>
    <property type="match status" value="1"/>
</dbReference>
<dbReference type="AlphaFoldDB" id="A0A4S2KUP5"/>
<dbReference type="PANTHER" id="PTHR13479">
    <property type="entry name" value="30S RIBOSOMAL PROTEIN S18"/>
    <property type="match status" value="1"/>
</dbReference>
<protein>
    <recommendedName>
        <fullName evidence="6">28S ribosomal protein S18c, mitochondrial</fullName>
    </recommendedName>
</protein>
<reference evidence="4 5" key="1">
    <citation type="journal article" date="2019" name="Philos. Trans. R. Soc. Lond., B, Biol. Sci.">
        <title>Ant behaviour and brain gene expression of defending hosts depend on the ecological success of the intruding social parasite.</title>
        <authorList>
            <person name="Kaur R."/>
            <person name="Stoldt M."/>
            <person name="Jongepier E."/>
            <person name="Feldmeyer B."/>
            <person name="Menzel F."/>
            <person name="Bornberg-Bauer E."/>
            <person name="Foitzik S."/>
        </authorList>
    </citation>
    <scope>NUCLEOTIDE SEQUENCE [LARGE SCALE GENOMIC DNA]</scope>
    <source>
        <tissue evidence="4">Whole body</tissue>
    </source>
</reference>
<dbReference type="GO" id="GO:0032543">
    <property type="term" value="P:mitochondrial translation"/>
    <property type="evidence" value="ECO:0007669"/>
    <property type="project" value="TreeGrafter"/>
</dbReference>
<dbReference type="InterPro" id="IPR001648">
    <property type="entry name" value="Ribosomal_bS18"/>
</dbReference>
<dbReference type="Pfam" id="PF01084">
    <property type="entry name" value="Ribosomal_S18"/>
    <property type="match status" value="1"/>
</dbReference>
<evidence type="ECO:0000256" key="2">
    <source>
        <dbReference type="ARBA" id="ARBA00022980"/>
    </source>
</evidence>
<accession>A0A4S2KUP5</accession>
<evidence type="ECO:0000256" key="1">
    <source>
        <dbReference type="ARBA" id="ARBA00005589"/>
    </source>
</evidence>
<dbReference type="GO" id="GO:0005763">
    <property type="term" value="C:mitochondrial small ribosomal subunit"/>
    <property type="evidence" value="ECO:0007669"/>
    <property type="project" value="TreeGrafter"/>
</dbReference>
<proteinExistence type="inferred from homology"/>
<dbReference type="GO" id="GO:0070181">
    <property type="term" value="F:small ribosomal subunit rRNA binding"/>
    <property type="evidence" value="ECO:0007669"/>
    <property type="project" value="TreeGrafter"/>
</dbReference>
<evidence type="ECO:0000313" key="4">
    <source>
        <dbReference type="EMBL" id="TGZ53735.1"/>
    </source>
</evidence>
<evidence type="ECO:0000256" key="3">
    <source>
        <dbReference type="ARBA" id="ARBA00023274"/>
    </source>
</evidence>
<gene>
    <name evidence="4" type="ORF">DBV15_06480</name>
</gene>
<evidence type="ECO:0000313" key="5">
    <source>
        <dbReference type="Proteomes" id="UP000310200"/>
    </source>
</evidence>
<dbReference type="GO" id="GO:0003735">
    <property type="term" value="F:structural constituent of ribosome"/>
    <property type="evidence" value="ECO:0007669"/>
    <property type="project" value="InterPro"/>
</dbReference>
<dbReference type="InterPro" id="IPR036870">
    <property type="entry name" value="Ribosomal_bS18_sf"/>
</dbReference>
<dbReference type="STRING" id="300112.A0A4S2KUP5"/>
<dbReference type="PANTHER" id="PTHR13479:SF40">
    <property type="entry name" value="SMALL RIBOSOMAL SUBUNIT PROTEIN BS18M"/>
    <property type="match status" value="1"/>
</dbReference>
<comment type="caution">
    <text evidence="4">The sequence shown here is derived from an EMBL/GenBank/DDBJ whole genome shotgun (WGS) entry which is preliminary data.</text>
</comment>